<dbReference type="Pfam" id="PF06985">
    <property type="entry name" value="HET"/>
    <property type="match status" value="1"/>
</dbReference>
<dbReference type="EMBL" id="JXCE01000875">
    <property type="protein sequence ID" value="KPA35832.1"/>
    <property type="molecule type" value="Genomic_DNA"/>
</dbReference>
<sequence>MPSRLLDLGGSNSDTWRIHQNPTHVPYVALSHRWSHETPTLLTRNYHNYSDCQPDSVLPQNYQDILSICRAMSVRYLWIDSLCIIQDDGGFEFRQEAPLMMDIYQYAFLTLTICWGFPGVGIFRKCRPRNIPRHKPVASYDRQDSVSQTDEYVFVEHRDASDLQVDVDHAPLNNRAWVLQERCLSRRLLYLGNEQVYWECNGCTGSEVSPDVHCPSYDRTETGRQSMADLTGPYRDTHWSWVLSKYTGYDLTFEQDRLIAIAGLAKLIASKTGDSYLAGIWLESWMQDLLWEPATGPDSRLRPEDKSDSTIQRLSRPSWSWLAYSGPVMSGRMIGRGPRISLRDPNSFESKELRPLALLSQTIITPPGSDPFASFDRAVLKIRCLLLPVRFTGTPHSEGQPWYFRHEQEVASPAAGLDCIQLQACNPFDEMHAAFRFCFSKTVSFSSQYFLLPLYQYHWGRDLDDPGSKATLVYGLVVQEVLINDTREFLRIGTWHEDYRYPSQLSPMIINTIVECGVGNMSALRNESLMANERIFDLKLGKYGVDNVASKVKFPWKVVDRPLMHGSETGALDEKVGPREKNRDKMIECSLLPHIMTAEWDTISLV</sequence>
<evidence type="ECO:0000259" key="1">
    <source>
        <dbReference type="Pfam" id="PF06985"/>
    </source>
</evidence>
<evidence type="ECO:0000313" key="3">
    <source>
        <dbReference type="Proteomes" id="UP000037904"/>
    </source>
</evidence>
<dbReference type="AlphaFoldDB" id="A0A0M9EMM2"/>
<evidence type="ECO:0000313" key="2">
    <source>
        <dbReference type="EMBL" id="KPA35832.1"/>
    </source>
</evidence>
<dbReference type="PANTHER" id="PTHR33112">
    <property type="entry name" value="DOMAIN PROTEIN, PUTATIVE-RELATED"/>
    <property type="match status" value="1"/>
</dbReference>
<feature type="domain" description="Heterokaryon incompatibility" evidence="1">
    <location>
        <begin position="27"/>
        <end position="181"/>
    </location>
</feature>
<dbReference type="PANTHER" id="PTHR33112:SF10">
    <property type="entry name" value="TOL"/>
    <property type="match status" value="1"/>
</dbReference>
<dbReference type="Proteomes" id="UP000037904">
    <property type="component" value="Unassembled WGS sequence"/>
</dbReference>
<accession>A0A0M9EMM2</accession>
<keyword evidence="3" id="KW-1185">Reference proteome</keyword>
<reference evidence="2 3" key="1">
    <citation type="submission" date="2015-04" db="EMBL/GenBank/DDBJ databases">
        <title>The draft genome sequence of Fusarium langsethiae, a T-2/HT-2 mycotoxin producer.</title>
        <authorList>
            <person name="Lysoe E."/>
            <person name="Divon H.H."/>
            <person name="Terzi V."/>
            <person name="Orru L."/>
            <person name="Lamontanara A."/>
            <person name="Kolseth A.-K."/>
            <person name="Frandsen R.J."/>
            <person name="Nielsen K."/>
            <person name="Thrane U."/>
        </authorList>
    </citation>
    <scope>NUCLEOTIDE SEQUENCE [LARGE SCALE GENOMIC DNA]</scope>
    <source>
        <strain evidence="2 3">Fl201059</strain>
    </source>
</reference>
<organism evidence="2 3">
    <name type="scientific">Fusarium langsethiae</name>
    <dbReference type="NCBI Taxonomy" id="179993"/>
    <lineage>
        <taxon>Eukaryota</taxon>
        <taxon>Fungi</taxon>
        <taxon>Dikarya</taxon>
        <taxon>Ascomycota</taxon>
        <taxon>Pezizomycotina</taxon>
        <taxon>Sordariomycetes</taxon>
        <taxon>Hypocreomycetidae</taxon>
        <taxon>Hypocreales</taxon>
        <taxon>Nectriaceae</taxon>
        <taxon>Fusarium</taxon>
    </lineage>
</organism>
<name>A0A0M9EMM2_FUSLA</name>
<dbReference type="OrthoDB" id="5362512at2759"/>
<comment type="caution">
    <text evidence="2">The sequence shown here is derived from an EMBL/GenBank/DDBJ whole genome shotgun (WGS) entry which is preliminary data.</text>
</comment>
<dbReference type="InterPro" id="IPR010730">
    <property type="entry name" value="HET"/>
</dbReference>
<protein>
    <submittedName>
        <fullName evidence="2">Tol protein</fullName>
    </submittedName>
</protein>
<gene>
    <name evidence="2" type="ORF">FLAG1_11445</name>
</gene>
<proteinExistence type="predicted"/>